<dbReference type="EMBL" id="CADCVB010000040">
    <property type="protein sequence ID" value="CAA9413710.1"/>
    <property type="molecule type" value="Genomic_DNA"/>
</dbReference>
<organism evidence="1">
    <name type="scientific">uncultured Rubrobacteraceae bacterium</name>
    <dbReference type="NCBI Taxonomy" id="349277"/>
    <lineage>
        <taxon>Bacteria</taxon>
        <taxon>Bacillati</taxon>
        <taxon>Actinomycetota</taxon>
        <taxon>Rubrobacteria</taxon>
        <taxon>Rubrobacterales</taxon>
        <taxon>Rubrobacteraceae</taxon>
        <taxon>environmental samples</taxon>
    </lineage>
</organism>
<evidence type="ECO:0000313" key="1">
    <source>
        <dbReference type="EMBL" id="CAA9413710.1"/>
    </source>
</evidence>
<dbReference type="AlphaFoldDB" id="A0A6J4PKW1"/>
<sequence>MTIEGRVTADRREAVIAQEVLADGRTVDLAVYRADCLERPVQVLGAEGAPLVGMALLSGSEPKIRAEGGGEVLFEELP</sequence>
<name>A0A6J4PKW1_9ACTN</name>
<gene>
    <name evidence="1" type="ORF">AVDCRST_MAG78-536</name>
</gene>
<proteinExistence type="predicted"/>
<reference evidence="1" key="1">
    <citation type="submission" date="2020-02" db="EMBL/GenBank/DDBJ databases">
        <authorList>
            <person name="Meier V. D."/>
        </authorList>
    </citation>
    <scope>NUCLEOTIDE SEQUENCE</scope>
    <source>
        <strain evidence="1">AVDCRST_MAG78</strain>
    </source>
</reference>
<accession>A0A6J4PKW1</accession>
<protein>
    <submittedName>
        <fullName evidence="1">Uncharacterized protein</fullName>
    </submittedName>
</protein>